<gene>
    <name evidence="2" type="ORF">CTI12_AA129980</name>
</gene>
<evidence type="ECO:0000256" key="1">
    <source>
        <dbReference type="SAM" id="MobiDB-lite"/>
    </source>
</evidence>
<proteinExistence type="predicted"/>
<evidence type="ECO:0000313" key="2">
    <source>
        <dbReference type="EMBL" id="PWA87485.1"/>
    </source>
</evidence>
<protein>
    <submittedName>
        <fullName evidence="2">Uncharacterized protein</fullName>
    </submittedName>
</protein>
<dbReference type="Proteomes" id="UP000245207">
    <property type="component" value="Unassembled WGS sequence"/>
</dbReference>
<sequence>MKNPDNTNGEKYDSLIIPNCKIPSNQAQNLHFTSLIGDSDPESALEPPKKVNGVANGPMLAITTGFVTRVWKMVVSEAKGKSRVWKMVVGEAKGKKDGSGVDENDGFDDLERGGV</sequence>
<dbReference type="AlphaFoldDB" id="A0A2U1PP15"/>
<evidence type="ECO:0000313" key="3">
    <source>
        <dbReference type="Proteomes" id="UP000245207"/>
    </source>
</evidence>
<name>A0A2U1PP15_ARTAN</name>
<accession>A0A2U1PP15</accession>
<dbReference type="EMBL" id="PKPP01000910">
    <property type="protein sequence ID" value="PWA87485.1"/>
    <property type="molecule type" value="Genomic_DNA"/>
</dbReference>
<keyword evidence="3" id="KW-1185">Reference proteome</keyword>
<reference evidence="2 3" key="1">
    <citation type="journal article" date="2018" name="Mol. Plant">
        <title>The genome of Artemisia annua provides insight into the evolution of Asteraceae family and artemisinin biosynthesis.</title>
        <authorList>
            <person name="Shen Q."/>
            <person name="Zhang L."/>
            <person name="Liao Z."/>
            <person name="Wang S."/>
            <person name="Yan T."/>
            <person name="Shi P."/>
            <person name="Liu M."/>
            <person name="Fu X."/>
            <person name="Pan Q."/>
            <person name="Wang Y."/>
            <person name="Lv Z."/>
            <person name="Lu X."/>
            <person name="Zhang F."/>
            <person name="Jiang W."/>
            <person name="Ma Y."/>
            <person name="Chen M."/>
            <person name="Hao X."/>
            <person name="Li L."/>
            <person name="Tang Y."/>
            <person name="Lv G."/>
            <person name="Zhou Y."/>
            <person name="Sun X."/>
            <person name="Brodelius P.E."/>
            <person name="Rose J.K.C."/>
            <person name="Tang K."/>
        </authorList>
    </citation>
    <scope>NUCLEOTIDE SEQUENCE [LARGE SCALE GENOMIC DNA]</scope>
    <source>
        <strain evidence="3">cv. Huhao1</strain>
        <tissue evidence="2">Leaf</tissue>
    </source>
</reference>
<comment type="caution">
    <text evidence="2">The sequence shown here is derived from an EMBL/GenBank/DDBJ whole genome shotgun (WGS) entry which is preliminary data.</text>
</comment>
<organism evidence="2 3">
    <name type="scientific">Artemisia annua</name>
    <name type="common">Sweet wormwood</name>
    <dbReference type="NCBI Taxonomy" id="35608"/>
    <lineage>
        <taxon>Eukaryota</taxon>
        <taxon>Viridiplantae</taxon>
        <taxon>Streptophyta</taxon>
        <taxon>Embryophyta</taxon>
        <taxon>Tracheophyta</taxon>
        <taxon>Spermatophyta</taxon>
        <taxon>Magnoliopsida</taxon>
        <taxon>eudicotyledons</taxon>
        <taxon>Gunneridae</taxon>
        <taxon>Pentapetalae</taxon>
        <taxon>asterids</taxon>
        <taxon>campanulids</taxon>
        <taxon>Asterales</taxon>
        <taxon>Asteraceae</taxon>
        <taxon>Asteroideae</taxon>
        <taxon>Anthemideae</taxon>
        <taxon>Artemisiinae</taxon>
        <taxon>Artemisia</taxon>
    </lineage>
</organism>
<feature type="region of interest" description="Disordered" evidence="1">
    <location>
        <begin position="92"/>
        <end position="115"/>
    </location>
</feature>